<comment type="caution">
    <text evidence="1">The sequence shown here is derived from an EMBL/GenBank/DDBJ whole genome shotgun (WGS) entry which is preliminary data.</text>
</comment>
<gene>
    <name evidence="1" type="ORF">EV420DRAFT_1676285</name>
</gene>
<reference evidence="1" key="1">
    <citation type="submission" date="2023-06" db="EMBL/GenBank/DDBJ databases">
        <authorList>
            <consortium name="Lawrence Berkeley National Laboratory"/>
            <person name="Ahrendt S."/>
            <person name="Sahu N."/>
            <person name="Indic B."/>
            <person name="Wong-Bajracharya J."/>
            <person name="Merenyi Z."/>
            <person name="Ke H.-M."/>
            <person name="Monk M."/>
            <person name="Kocsube S."/>
            <person name="Drula E."/>
            <person name="Lipzen A."/>
            <person name="Balint B."/>
            <person name="Henrissat B."/>
            <person name="Andreopoulos B."/>
            <person name="Martin F.M."/>
            <person name="Harder C.B."/>
            <person name="Rigling D."/>
            <person name="Ford K.L."/>
            <person name="Foster G.D."/>
            <person name="Pangilinan J."/>
            <person name="Papanicolaou A."/>
            <person name="Barry K."/>
            <person name="LaButti K."/>
            <person name="Viragh M."/>
            <person name="Koriabine M."/>
            <person name="Yan M."/>
            <person name="Riley R."/>
            <person name="Champramary S."/>
            <person name="Plett K.L."/>
            <person name="Tsai I.J."/>
            <person name="Slot J."/>
            <person name="Sipos G."/>
            <person name="Plett J."/>
            <person name="Nagy L.G."/>
            <person name="Grigoriev I.V."/>
        </authorList>
    </citation>
    <scope>NUCLEOTIDE SEQUENCE</scope>
    <source>
        <strain evidence="1">CCBAS 213</strain>
    </source>
</reference>
<evidence type="ECO:0008006" key="3">
    <source>
        <dbReference type="Google" id="ProtNLM"/>
    </source>
</evidence>
<dbReference type="RefSeq" id="XP_060322067.1">
    <property type="nucleotide sequence ID" value="XM_060479155.1"/>
</dbReference>
<evidence type="ECO:0000313" key="1">
    <source>
        <dbReference type="EMBL" id="KAK0435707.1"/>
    </source>
</evidence>
<name>A0AA39MIM1_ARMTA</name>
<organism evidence="1 2">
    <name type="scientific">Armillaria tabescens</name>
    <name type="common">Ringless honey mushroom</name>
    <name type="synonym">Agaricus tabescens</name>
    <dbReference type="NCBI Taxonomy" id="1929756"/>
    <lineage>
        <taxon>Eukaryota</taxon>
        <taxon>Fungi</taxon>
        <taxon>Dikarya</taxon>
        <taxon>Basidiomycota</taxon>
        <taxon>Agaricomycotina</taxon>
        <taxon>Agaricomycetes</taxon>
        <taxon>Agaricomycetidae</taxon>
        <taxon>Agaricales</taxon>
        <taxon>Marasmiineae</taxon>
        <taxon>Physalacriaceae</taxon>
        <taxon>Desarmillaria</taxon>
    </lineage>
</organism>
<proteinExistence type="predicted"/>
<keyword evidence="2" id="KW-1185">Reference proteome</keyword>
<dbReference type="GeneID" id="85362703"/>
<dbReference type="AlphaFoldDB" id="A0AA39MIM1"/>
<sequence>MVIPSDLANTPCADLKITGVLENFNVTLSTSYTLDCSPILKSFLESCIENNYDFGTAYAHFHPNKCHDPTTIEDGLCKRKVKDKEDREMISTRQVHPWRMWDLFANRVVPYWVFNYAPWGISHTWMDEKDRKDVWTPINGYEWPVPMPKDADLNLIHIEMLNKGVVYVWLDVLCLRQKYHPRQDHLEEDHCREKLCMEEWKLDMPTIGYVYDEACVMYYLSGLGQPLSLTPGYFDTWTLQESGGRIVIGGDTGNDKVQTTFYEKLKLLRDIHSSSSVGNLLLQMQKWVSTYPIDRVAGLVYCLRSSYIPIYDAEQSEESAWVELVNAMDDLSLRQLLFCYPEPGSRSKFW</sequence>
<dbReference type="EMBL" id="JAUEPS010000142">
    <property type="protein sequence ID" value="KAK0435707.1"/>
    <property type="molecule type" value="Genomic_DNA"/>
</dbReference>
<dbReference type="Proteomes" id="UP001175211">
    <property type="component" value="Unassembled WGS sequence"/>
</dbReference>
<protein>
    <recommendedName>
        <fullName evidence="3">Heterokaryon incompatibility domain-containing protein</fullName>
    </recommendedName>
</protein>
<accession>A0AA39MIM1</accession>
<evidence type="ECO:0000313" key="2">
    <source>
        <dbReference type="Proteomes" id="UP001175211"/>
    </source>
</evidence>